<evidence type="ECO:0000313" key="4">
    <source>
        <dbReference type="Proteomes" id="UP000030745"/>
    </source>
</evidence>
<dbReference type="Pfam" id="PF07714">
    <property type="entry name" value="PK_Tyr_Ser-Thr"/>
    <property type="match status" value="2"/>
</dbReference>
<dbReference type="OrthoDB" id="1668230at2759"/>
<protein>
    <submittedName>
        <fullName evidence="3">Serine/threonine protein kinase</fullName>
    </submittedName>
</protein>
<dbReference type="KEGG" id="spar:SPRG_10384"/>
<dbReference type="Proteomes" id="UP000030745">
    <property type="component" value="Unassembled WGS sequence"/>
</dbReference>
<feature type="domain" description="Protein kinase" evidence="2">
    <location>
        <begin position="277"/>
        <end position="537"/>
    </location>
</feature>
<keyword evidence="3" id="KW-0808">Transferase</keyword>
<dbReference type="SUPFAM" id="SSF56112">
    <property type="entry name" value="Protein kinase-like (PK-like)"/>
    <property type="match status" value="4"/>
</dbReference>
<dbReference type="Gene3D" id="1.10.510.10">
    <property type="entry name" value="Transferase(Phosphotransferase) domain 1"/>
    <property type="match status" value="4"/>
</dbReference>
<evidence type="ECO:0000256" key="1">
    <source>
        <dbReference type="SAM" id="MobiDB-lite"/>
    </source>
</evidence>
<dbReference type="RefSeq" id="XP_012204906.1">
    <property type="nucleotide sequence ID" value="XM_012349516.1"/>
</dbReference>
<name>A0A067C0L1_SAPPC</name>
<dbReference type="InterPro" id="IPR051681">
    <property type="entry name" value="Ser/Thr_Kinases-Pseudokinases"/>
</dbReference>
<dbReference type="InterPro" id="IPR001245">
    <property type="entry name" value="Ser-Thr/Tyr_kinase_cat_dom"/>
</dbReference>
<organism evidence="3 4">
    <name type="scientific">Saprolegnia parasitica (strain CBS 223.65)</name>
    <dbReference type="NCBI Taxonomy" id="695850"/>
    <lineage>
        <taxon>Eukaryota</taxon>
        <taxon>Sar</taxon>
        <taxon>Stramenopiles</taxon>
        <taxon>Oomycota</taxon>
        <taxon>Saprolegniomycetes</taxon>
        <taxon>Saprolegniales</taxon>
        <taxon>Saprolegniaceae</taxon>
        <taxon>Saprolegnia</taxon>
    </lineage>
</organism>
<dbReference type="InterPro" id="IPR011009">
    <property type="entry name" value="Kinase-like_dom_sf"/>
</dbReference>
<gene>
    <name evidence="3" type="ORF">SPRG_10384</name>
</gene>
<sequence>MTASQPVLLDASTIEEDGGETYLDNKLVFLKSHDRVAEEAEVLLSDSSFFITPIGIVETPECKTLVLPFLAASKNLRVYLRSLIHPSSLASDAVAHITWRLAMAIAHLHAHGIAHTQLSSQCVLVTSHGSIKLCGLGSHESHAKDASLRADVLALLDVLGELLTRATELQKGCSFAMPAPPAWLLGLANDASKYTSISDVIHELERHNAHHGVVYVNDHHGVRLSVAKALESAPEDTPVLAKTPIVATTVDASMSPTPATLSELWTMYDVPALDSTLLSCTAEVEGTDGSVLLRRGVYNGKDVIIHRMNYAADVAFTQHLARVLWAQSDVCTPRVLGHGSVNSDKIASAALSQVQETVPCLVVDCDGSRSLHDVIANQWLHDDPHLWKRKIKVARAILVGLLDCIARGIRHVDVTSHNVFLKPDLETPQFMNVGGRRKGADGVFSWYPPELHPGGVGLTWTTDVFVFGTLLYEIATSHEPHRDEDRELALQTLLITRGARGDCPTGLVLLIAACLRHSPAERPTLQATLERLDHLLVHAPLDLAMDGDINLIELDTTRLAEQSVSHSDGTTGTVTIKGTYMSQKVLIKRPDLEANVRPPDIYAPLLREVSLLARVQSPFVINMWGVAYFASCRPAVVFEHSSEDDNLWQLLRDASFNRVLTDADRRLLLLGAAQGLGDVHGRDWIHCDLRPENYLVGSHGQLQLGQFGAARHIHDTSTPLPIVSPAMLPFAAPEVLGAGTFSKASDVYAFGALIAQLYARERLYASSTLTAVAIRERVPLGLAKIEMPEACPPALKALAKRCVSFTPSERPSMDDVVASLRELVVECTVTSAPELPTHHAPTCAAPSLPTVNAALELDPDNAPLGAGGLGVVSLCYYKGVKCALKTLRLEDGRGPFPTFRKIRMVNKFRREMELLARLTKEKAEYVPRFIANLDADSSAYLMELVPGNDLSKELWYIKQQATFPWTNAARWRSRSSTRSQSSTRPASSTWTSSRPTSCSHPRMRSGSSTLASRCARPTLRATTKSTTSGHGSGWHPRSLPAVRSTPRKPTFTRLASFSRRSRCLSSRTLIHVSQTCTRWRMASKVAYGRQWTRRFPSG</sequence>
<keyword evidence="3" id="KW-0418">Kinase</keyword>
<keyword evidence="3" id="KW-0723">Serine/threonine-protein kinase</keyword>
<dbReference type="Pfam" id="PF00069">
    <property type="entry name" value="Pkinase"/>
    <property type="match status" value="1"/>
</dbReference>
<dbReference type="InterPro" id="IPR000719">
    <property type="entry name" value="Prot_kinase_dom"/>
</dbReference>
<feature type="compositionally biased region" description="Polar residues" evidence="1">
    <location>
        <begin position="990"/>
        <end position="1011"/>
    </location>
</feature>
<dbReference type="EMBL" id="KK583243">
    <property type="protein sequence ID" value="KDO24309.1"/>
    <property type="molecule type" value="Genomic_DNA"/>
</dbReference>
<dbReference type="GeneID" id="24132498"/>
<accession>A0A067C0L1</accession>
<evidence type="ECO:0000259" key="2">
    <source>
        <dbReference type="PROSITE" id="PS50011"/>
    </source>
</evidence>
<dbReference type="GO" id="GO:0004674">
    <property type="term" value="F:protein serine/threonine kinase activity"/>
    <property type="evidence" value="ECO:0007669"/>
    <property type="project" value="UniProtKB-KW"/>
</dbReference>
<keyword evidence="4" id="KW-1185">Reference proteome</keyword>
<reference evidence="3 4" key="1">
    <citation type="journal article" date="2013" name="PLoS Genet.">
        <title>Distinctive expansion of potential virulence genes in the genome of the oomycete fish pathogen Saprolegnia parasitica.</title>
        <authorList>
            <person name="Jiang R.H."/>
            <person name="de Bruijn I."/>
            <person name="Haas B.J."/>
            <person name="Belmonte R."/>
            <person name="Lobach L."/>
            <person name="Christie J."/>
            <person name="van den Ackerveken G."/>
            <person name="Bottin A."/>
            <person name="Bulone V."/>
            <person name="Diaz-Moreno S.M."/>
            <person name="Dumas B."/>
            <person name="Fan L."/>
            <person name="Gaulin E."/>
            <person name="Govers F."/>
            <person name="Grenville-Briggs L.J."/>
            <person name="Horner N.R."/>
            <person name="Levin J.Z."/>
            <person name="Mammella M."/>
            <person name="Meijer H.J."/>
            <person name="Morris P."/>
            <person name="Nusbaum C."/>
            <person name="Oome S."/>
            <person name="Phillips A.J."/>
            <person name="van Rooyen D."/>
            <person name="Rzeszutek E."/>
            <person name="Saraiva M."/>
            <person name="Secombes C.J."/>
            <person name="Seidl M.F."/>
            <person name="Snel B."/>
            <person name="Stassen J.H."/>
            <person name="Sykes S."/>
            <person name="Tripathy S."/>
            <person name="van den Berg H."/>
            <person name="Vega-Arreguin J.C."/>
            <person name="Wawra S."/>
            <person name="Young S.K."/>
            <person name="Zeng Q."/>
            <person name="Dieguez-Uribeondo J."/>
            <person name="Russ C."/>
            <person name="Tyler B.M."/>
            <person name="van West P."/>
        </authorList>
    </citation>
    <scope>NUCLEOTIDE SEQUENCE [LARGE SCALE GENOMIC DNA]</scope>
    <source>
        <strain evidence="3 4">CBS 223.65</strain>
    </source>
</reference>
<dbReference type="GO" id="GO:0005524">
    <property type="term" value="F:ATP binding"/>
    <property type="evidence" value="ECO:0007669"/>
    <property type="project" value="InterPro"/>
</dbReference>
<feature type="compositionally biased region" description="Low complexity" evidence="1">
    <location>
        <begin position="974"/>
        <end position="989"/>
    </location>
</feature>
<evidence type="ECO:0000313" key="3">
    <source>
        <dbReference type="EMBL" id="KDO24309.1"/>
    </source>
</evidence>
<dbReference type="STRING" id="695850.A0A067C0L1"/>
<proteinExistence type="predicted"/>
<dbReference type="OMA" id="QFGAARH"/>
<dbReference type="AlphaFoldDB" id="A0A067C0L1"/>
<dbReference type="PANTHER" id="PTHR44329">
    <property type="entry name" value="SERINE/THREONINE-PROTEIN KINASE TNNI3K-RELATED"/>
    <property type="match status" value="1"/>
</dbReference>
<dbReference type="VEuPathDB" id="FungiDB:SPRG_10384"/>
<dbReference type="PROSITE" id="PS50011">
    <property type="entry name" value="PROTEIN_KINASE_DOM"/>
    <property type="match status" value="2"/>
</dbReference>
<feature type="domain" description="Protein kinase" evidence="2">
    <location>
        <begin position="560"/>
        <end position="824"/>
    </location>
</feature>
<feature type="region of interest" description="Disordered" evidence="1">
    <location>
        <begin position="974"/>
        <end position="1046"/>
    </location>
</feature>